<feature type="compositionally biased region" description="Basic residues" evidence="2">
    <location>
        <begin position="357"/>
        <end position="366"/>
    </location>
</feature>
<dbReference type="PANTHER" id="PTHR18863">
    <property type="entry name" value="TSEC-2-RELATED"/>
    <property type="match status" value="1"/>
</dbReference>
<dbReference type="AlphaFoldDB" id="A0AAN8XMK4"/>
<comment type="caution">
    <text evidence="3">The sequence shown here is derived from an EMBL/GenBank/DDBJ whole genome shotgun (WGS) entry which is preliminary data.</text>
</comment>
<evidence type="ECO:0000256" key="2">
    <source>
        <dbReference type="SAM" id="MobiDB-lite"/>
    </source>
</evidence>
<dbReference type="EMBL" id="JAXCGZ010003928">
    <property type="protein sequence ID" value="KAK7082663.1"/>
    <property type="molecule type" value="Genomic_DNA"/>
</dbReference>
<dbReference type="PANTHER" id="PTHR18863:SF6">
    <property type="entry name" value="COILED-COIL DOMAIN-CONTAINING PROTEIN 170"/>
    <property type="match status" value="1"/>
</dbReference>
<feature type="coiled-coil region" evidence="1">
    <location>
        <begin position="91"/>
        <end position="227"/>
    </location>
</feature>
<name>A0AAN8XMK4_HALRR</name>
<evidence type="ECO:0000256" key="1">
    <source>
        <dbReference type="SAM" id="Coils"/>
    </source>
</evidence>
<keyword evidence="1" id="KW-0175">Coiled coil</keyword>
<evidence type="ECO:0000313" key="4">
    <source>
        <dbReference type="Proteomes" id="UP001381693"/>
    </source>
</evidence>
<evidence type="ECO:0000313" key="3">
    <source>
        <dbReference type="EMBL" id="KAK7082663.1"/>
    </source>
</evidence>
<reference evidence="3 4" key="1">
    <citation type="submission" date="2023-11" db="EMBL/GenBank/DDBJ databases">
        <title>Halocaridina rubra genome assembly.</title>
        <authorList>
            <person name="Smith C."/>
        </authorList>
    </citation>
    <scope>NUCLEOTIDE SEQUENCE [LARGE SCALE GENOMIC DNA]</scope>
    <source>
        <strain evidence="3">EP-1</strain>
        <tissue evidence="3">Whole</tissue>
    </source>
</reference>
<keyword evidence="4" id="KW-1185">Reference proteome</keyword>
<feature type="compositionally biased region" description="Polar residues" evidence="2">
    <location>
        <begin position="284"/>
        <end position="293"/>
    </location>
</feature>
<gene>
    <name evidence="3" type="ORF">SK128_022132</name>
</gene>
<dbReference type="Proteomes" id="UP001381693">
    <property type="component" value="Unassembled WGS sequence"/>
</dbReference>
<dbReference type="InterPro" id="IPR039139">
    <property type="entry name" value="CCDC170-like"/>
</dbReference>
<feature type="compositionally biased region" description="Low complexity" evidence="2">
    <location>
        <begin position="294"/>
        <end position="307"/>
    </location>
</feature>
<feature type="compositionally biased region" description="Basic residues" evidence="2">
    <location>
        <begin position="411"/>
        <end position="422"/>
    </location>
</feature>
<organism evidence="3 4">
    <name type="scientific">Halocaridina rubra</name>
    <name type="common">Hawaiian red shrimp</name>
    <dbReference type="NCBI Taxonomy" id="373956"/>
    <lineage>
        <taxon>Eukaryota</taxon>
        <taxon>Metazoa</taxon>
        <taxon>Ecdysozoa</taxon>
        <taxon>Arthropoda</taxon>
        <taxon>Crustacea</taxon>
        <taxon>Multicrustacea</taxon>
        <taxon>Malacostraca</taxon>
        <taxon>Eumalacostraca</taxon>
        <taxon>Eucarida</taxon>
        <taxon>Decapoda</taxon>
        <taxon>Pleocyemata</taxon>
        <taxon>Caridea</taxon>
        <taxon>Atyoidea</taxon>
        <taxon>Atyidae</taxon>
        <taxon>Halocaridina</taxon>
    </lineage>
</organism>
<protein>
    <submittedName>
        <fullName evidence="3">Uncharacterized protein</fullName>
    </submittedName>
</protein>
<sequence length="439" mass="50360">MGHEVTNDIEMIVCRCQQLVRLEGEKIVDKSQIPGQLCFSRNLKFLLATSHDLEETKEGETTTVYQLQRKVKTLRESVDRKDLHIDMLRRKLALTEDAARASRHLEEERDELIAKYKRQCRIVERLNSEVGETRLQLRDLQSQLTEAADEKSRSTQQQKKLDELTAKINELDLIRSRQQKKITQLKEQVKNHGEQVLEERRLNESGLETMTQELAVTKQAVRDLTRREKQLQEFRRAVIELMGAEGEPGTEGDYEAICRLERIVGAHRELNDLSRRLDEITAPSRPNSARTLASRSPPLRSPSRPSSAIGHQPPYRVDSPPSDWITIDKLYFRLTVEQNFLDMSEELRALADDAHNHRPPPRHQLRRPPSALVSGHPSKYGVGPVHNSSPSHSFGHNHHMGHAPSPTQGHPHGHMIHHHPHIRTPSPSKRPSTDEDDYN</sequence>
<proteinExistence type="predicted"/>
<accession>A0AAN8XMK4</accession>
<feature type="region of interest" description="Disordered" evidence="2">
    <location>
        <begin position="277"/>
        <end position="320"/>
    </location>
</feature>
<feature type="region of interest" description="Disordered" evidence="2">
    <location>
        <begin position="354"/>
        <end position="439"/>
    </location>
</feature>